<name>A0A6J8E9M8_MYTCO</name>
<evidence type="ECO:0000256" key="5">
    <source>
        <dbReference type="ARBA" id="ARBA00022989"/>
    </source>
</evidence>
<gene>
    <name evidence="9" type="ORF">MCOR_48448</name>
</gene>
<dbReference type="OrthoDB" id="6500128at2759"/>
<keyword evidence="2 7" id="KW-0812">Transmembrane</keyword>
<dbReference type="Proteomes" id="UP000507470">
    <property type="component" value="Unassembled WGS sequence"/>
</dbReference>
<dbReference type="Pfam" id="PF00664">
    <property type="entry name" value="ABC_membrane"/>
    <property type="match status" value="1"/>
</dbReference>
<evidence type="ECO:0000256" key="2">
    <source>
        <dbReference type="ARBA" id="ARBA00022692"/>
    </source>
</evidence>
<dbReference type="GO" id="GO:0016020">
    <property type="term" value="C:membrane"/>
    <property type="evidence" value="ECO:0007669"/>
    <property type="project" value="InterPro"/>
</dbReference>
<feature type="domain" description="ABC transmembrane type-1" evidence="8">
    <location>
        <begin position="1"/>
        <end position="88"/>
    </location>
</feature>
<dbReference type="SUPFAM" id="SSF52540">
    <property type="entry name" value="P-loop containing nucleoside triphosphate hydrolases"/>
    <property type="match status" value="1"/>
</dbReference>
<keyword evidence="6 7" id="KW-0472">Membrane</keyword>
<feature type="transmembrane region" description="Helical" evidence="7">
    <location>
        <begin position="118"/>
        <end position="139"/>
    </location>
</feature>
<dbReference type="Gene3D" id="3.40.50.300">
    <property type="entry name" value="P-loop containing nucleotide triphosphate hydrolases"/>
    <property type="match status" value="1"/>
</dbReference>
<sequence>MATAKLHRSLLLGILRSPMCFFDTTPLGRIINRFSKDMDAIDIQVPEMFKNWFLCLVNVLGAMIVISMGTPMFIIALVPMGVLYFFVMQQVRFIAESEERVDENNICYFPSVIANRWLAIRLEFVGNCIVFFACLFAVIGRDTLTAGIVGLSISYALNDPVLFSGSLRMNIDPFSSYTDDDLWKALEHAHLKTFVSNLPEGLQHECSEGGENLRVMVLDAGVIKEFDSPNNLLKDTNSLFFGMAKNAGLVA</sequence>
<dbReference type="InterPro" id="IPR027417">
    <property type="entry name" value="P-loop_NTPase"/>
</dbReference>
<evidence type="ECO:0000256" key="3">
    <source>
        <dbReference type="ARBA" id="ARBA00022741"/>
    </source>
</evidence>
<evidence type="ECO:0000256" key="7">
    <source>
        <dbReference type="SAM" id="Phobius"/>
    </source>
</evidence>
<keyword evidence="3" id="KW-0547">Nucleotide-binding</keyword>
<dbReference type="Gene3D" id="1.20.1560.10">
    <property type="entry name" value="ABC transporter type 1, transmembrane domain"/>
    <property type="match status" value="1"/>
</dbReference>
<keyword evidence="5 7" id="KW-1133">Transmembrane helix</keyword>
<dbReference type="AlphaFoldDB" id="A0A6J8E9M8"/>
<dbReference type="PANTHER" id="PTHR24223">
    <property type="entry name" value="ATP-BINDING CASSETTE SUB-FAMILY C"/>
    <property type="match status" value="1"/>
</dbReference>
<dbReference type="GO" id="GO:0005524">
    <property type="term" value="F:ATP binding"/>
    <property type="evidence" value="ECO:0007669"/>
    <property type="project" value="UniProtKB-KW"/>
</dbReference>
<dbReference type="SUPFAM" id="SSF90123">
    <property type="entry name" value="ABC transporter transmembrane region"/>
    <property type="match status" value="1"/>
</dbReference>
<accession>A0A6J8E9M8</accession>
<reference evidence="9 10" key="1">
    <citation type="submission" date="2020-06" db="EMBL/GenBank/DDBJ databases">
        <authorList>
            <person name="Li R."/>
            <person name="Bekaert M."/>
        </authorList>
    </citation>
    <scope>NUCLEOTIDE SEQUENCE [LARGE SCALE GENOMIC DNA]</scope>
    <source>
        <strain evidence="10">wild</strain>
    </source>
</reference>
<proteinExistence type="predicted"/>
<evidence type="ECO:0000313" key="9">
    <source>
        <dbReference type="EMBL" id="CAC5415771.1"/>
    </source>
</evidence>
<dbReference type="PROSITE" id="PS50929">
    <property type="entry name" value="ABC_TM1F"/>
    <property type="match status" value="1"/>
</dbReference>
<dbReference type="InterPro" id="IPR036640">
    <property type="entry name" value="ABC1_TM_sf"/>
</dbReference>
<keyword evidence="10" id="KW-1185">Reference proteome</keyword>
<evidence type="ECO:0000256" key="1">
    <source>
        <dbReference type="ARBA" id="ARBA00022448"/>
    </source>
</evidence>
<keyword evidence="1" id="KW-0813">Transport</keyword>
<protein>
    <submittedName>
        <fullName evidence="9">ABCC1</fullName>
    </submittedName>
</protein>
<dbReference type="GO" id="GO:0140359">
    <property type="term" value="F:ABC-type transporter activity"/>
    <property type="evidence" value="ECO:0007669"/>
    <property type="project" value="InterPro"/>
</dbReference>
<evidence type="ECO:0000313" key="10">
    <source>
        <dbReference type="Proteomes" id="UP000507470"/>
    </source>
</evidence>
<evidence type="ECO:0000256" key="4">
    <source>
        <dbReference type="ARBA" id="ARBA00022840"/>
    </source>
</evidence>
<evidence type="ECO:0000256" key="6">
    <source>
        <dbReference type="ARBA" id="ARBA00023136"/>
    </source>
</evidence>
<keyword evidence="4" id="KW-0067">ATP-binding</keyword>
<organism evidence="9 10">
    <name type="scientific">Mytilus coruscus</name>
    <name type="common">Sea mussel</name>
    <dbReference type="NCBI Taxonomy" id="42192"/>
    <lineage>
        <taxon>Eukaryota</taxon>
        <taxon>Metazoa</taxon>
        <taxon>Spiralia</taxon>
        <taxon>Lophotrochozoa</taxon>
        <taxon>Mollusca</taxon>
        <taxon>Bivalvia</taxon>
        <taxon>Autobranchia</taxon>
        <taxon>Pteriomorphia</taxon>
        <taxon>Mytilida</taxon>
        <taxon>Mytiloidea</taxon>
        <taxon>Mytilidae</taxon>
        <taxon>Mytilinae</taxon>
        <taxon>Mytilus</taxon>
    </lineage>
</organism>
<evidence type="ECO:0000259" key="8">
    <source>
        <dbReference type="PROSITE" id="PS50929"/>
    </source>
</evidence>
<dbReference type="EMBL" id="CACVKT020008499">
    <property type="protein sequence ID" value="CAC5415771.1"/>
    <property type="molecule type" value="Genomic_DNA"/>
</dbReference>
<dbReference type="InterPro" id="IPR011527">
    <property type="entry name" value="ABC1_TM_dom"/>
</dbReference>
<feature type="transmembrane region" description="Helical" evidence="7">
    <location>
        <begin position="53"/>
        <end position="86"/>
    </location>
</feature>
<dbReference type="InterPro" id="IPR050173">
    <property type="entry name" value="ABC_transporter_C-like"/>
</dbReference>